<comment type="catalytic activity">
    <reaction evidence="1">
        <text>a 1,2-diacyl-sn-glycero-3-phospho-(1D-myo-inositol-4,5-bisphosphate) + H2O = 1D-myo-inositol 1,4,5-trisphosphate + a 1,2-diacyl-sn-glycerol + H(+)</text>
        <dbReference type="Rhea" id="RHEA:33179"/>
        <dbReference type="ChEBI" id="CHEBI:15377"/>
        <dbReference type="ChEBI" id="CHEBI:15378"/>
        <dbReference type="ChEBI" id="CHEBI:17815"/>
        <dbReference type="ChEBI" id="CHEBI:58456"/>
        <dbReference type="ChEBI" id="CHEBI:203600"/>
        <dbReference type="EC" id="3.1.4.11"/>
    </reaction>
</comment>
<dbReference type="PROSITE" id="PS50008">
    <property type="entry name" value="PIPLC_Y_DOMAIN"/>
    <property type="match status" value="1"/>
</dbReference>
<comment type="caution">
    <text evidence="4">The sequence shown here is derived from an EMBL/GenBank/DDBJ whole genome shotgun (WGS) entry which is preliminary data.</text>
</comment>
<dbReference type="Gene3D" id="2.60.40.150">
    <property type="entry name" value="C2 domain"/>
    <property type="match status" value="1"/>
</dbReference>
<sequence length="170" mass="19583">MQDWLRVDPDKVRRKDIVRFTQGNLVRIYPKDIRFDSSNYNPLIAWPHGAQMVAFNMQLEIAGVPGDTIMKKTKTLEDNWIPTWDDMFEFPLTVPELALLRFEVHEYDMSEKADFAGQTCLPVTELCKGIRAVLLHNRMGVKYNSVKLLAMTCFGCGLVNHACVYKEKLV</sequence>
<evidence type="ECO:0000259" key="3">
    <source>
        <dbReference type="PROSITE" id="PS50008"/>
    </source>
</evidence>
<dbReference type="PRINTS" id="PR00390">
    <property type="entry name" value="PHPHLIPASEC"/>
</dbReference>
<keyword evidence="1" id="KW-0442">Lipid degradation</keyword>
<dbReference type="GO" id="GO:0004435">
    <property type="term" value="F:phosphatidylinositol-4,5-bisphosphate phospholipase C activity"/>
    <property type="evidence" value="ECO:0007669"/>
    <property type="project" value="UniProtKB-EC"/>
</dbReference>
<keyword evidence="1" id="KW-0443">Lipid metabolism</keyword>
<dbReference type="Pfam" id="PF00387">
    <property type="entry name" value="PI-PLC-Y"/>
    <property type="match status" value="1"/>
</dbReference>
<name>A0ABD1GL69_SALDI</name>
<evidence type="ECO:0000313" key="4">
    <source>
        <dbReference type="EMBL" id="KAL1544757.1"/>
    </source>
</evidence>
<dbReference type="SMART" id="SM00239">
    <property type="entry name" value="C2"/>
    <property type="match status" value="1"/>
</dbReference>
<dbReference type="EMBL" id="JBEAFC010000008">
    <property type="protein sequence ID" value="KAL1544757.1"/>
    <property type="molecule type" value="Genomic_DNA"/>
</dbReference>
<feature type="domain" description="PI-PLC Y-box" evidence="3">
    <location>
        <begin position="16"/>
        <end position="58"/>
    </location>
</feature>
<dbReference type="Proteomes" id="UP001567538">
    <property type="component" value="Unassembled WGS sequence"/>
</dbReference>
<evidence type="ECO:0000313" key="5">
    <source>
        <dbReference type="Proteomes" id="UP001567538"/>
    </source>
</evidence>
<protein>
    <recommendedName>
        <fullName evidence="1">Phosphoinositide phospholipase C</fullName>
        <ecNumber evidence="1">3.1.4.11</ecNumber>
    </recommendedName>
</protein>
<keyword evidence="5" id="KW-1185">Reference proteome</keyword>
<reference evidence="4 5" key="1">
    <citation type="submission" date="2024-06" db="EMBL/GenBank/DDBJ databases">
        <title>A chromosome level genome sequence of Diviner's sage (Salvia divinorum).</title>
        <authorList>
            <person name="Ford S.A."/>
            <person name="Ro D.-K."/>
            <person name="Ness R.W."/>
            <person name="Phillips M.A."/>
        </authorList>
    </citation>
    <scope>NUCLEOTIDE SEQUENCE [LARGE SCALE GENOMIC DNA]</scope>
    <source>
        <strain evidence="4">SAF-2024a</strain>
        <tissue evidence="4">Leaf</tissue>
    </source>
</reference>
<dbReference type="InterPro" id="IPR000008">
    <property type="entry name" value="C2_dom"/>
</dbReference>
<dbReference type="InterPro" id="IPR035892">
    <property type="entry name" value="C2_domain_sf"/>
</dbReference>
<keyword evidence="1 4" id="KW-0378">Hydrolase</keyword>
<feature type="domain" description="C2" evidence="2">
    <location>
        <begin position="1"/>
        <end position="136"/>
    </location>
</feature>
<organism evidence="4 5">
    <name type="scientific">Salvia divinorum</name>
    <name type="common">Maria pastora</name>
    <name type="synonym">Diviner's sage</name>
    <dbReference type="NCBI Taxonomy" id="28513"/>
    <lineage>
        <taxon>Eukaryota</taxon>
        <taxon>Viridiplantae</taxon>
        <taxon>Streptophyta</taxon>
        <taxon>Embryophyta</taxon>
        <taxon>Tracheophyta</taxon>
        <taxon>Spermatophyta</taxon>
        <taxon>Magnoliopsida</taxon>
        <taxon>eudicotyledons</taxon>
        <taxon>Gunneridae</taxon>
        <taxon>Pentapetalae</taxon>
        <taxon>asterids</taxon>
        <taxon>lamiids</taxon>
        <taxon>Lamiales</taxon>
        <taxon>Lamiaceae</taxon>
        <taxon>Nepetoideae</taxon>
        <taxon>Mentheae</taxon>
        <taxon>Salviinae</taxon>
        <taxon>Salvia</taxon>
        <taxon>Salvia subgen. Calosphace</taxon>
    </lineage>
</organism>
<dbReference type="InterPro" id="IPR001192">
    <property type="entry name" value="PI-PLC_fam"/>
</dbReference>
<gene>
    <name evidence="4" type="ORF">AAHA92_21565</name>
</gene>
<evidence type="ECO:0000259" key="2">
    <source>
        <dbReference type="PROSITE" id="PS50004"/>
    </source>
</evidence>
<evidence type="ECO:0000256" key="1">
    <source>
        <dbReference type="RuleBase" id="RU361133"/>
    </source>
</evidence>
<accession>A0ABD1GL69</accession>
<dbReference type="SMART" id="SM00149">
    <property type="entry name" value="PLCYc"/>
    <property type="match status" value="1"/>
</dbReference>
<dbReference type="InterPro" id="IPR017946">
    <property type="entry name" value="PLC-like_Pdiesterase_TIM-brl"/>
</dbReference>
<dbReference type="InterPro" id="IPR001711">
    <property type="entry name" value="PLipase_C_Pinositol-sp_Y"/>
</dbReference>
<dbReference type="GO" id="GO:0016042">
    <property type="term" value="P:lipid catabolic process"/>
    <property type="evidence" value="ECO:0007669"/>
    <property type="project" value="UniProtKB-KW"/>
</dbReference>
<dbReference type="Gene3D" id="3.20.20.190">
    <property type="entry name" value="Phosphatidylinositol (PI) phosphodiesterase"/>
    <property type="match status" value="1"/>
</dbReference>
<dbReference type="PANTHER" id="PTHR10336">
    <property type="entry name" value="PHOSPHOINOSITIDE-SPECIFIC PHOSPHOLIPASE C FAMILY PROTEIN"/>
    <property type="match status" value="1"/>
</dbReference>
<dbReference type="EC" id="3.1.4.11" evidence="1"/>
<dbReference type="PROSITE" id="PS50004">
    <property type="entry name" value="C2"/>
    <property type="match status" value="1"/>
</dbReference>
<proteinExistence type="predicted"/>
<dbReference type="SUPFAM" id="SSF51695">
    <property type="entry name" value="PLC-like phosphodiesterases"/>
    <property type="match status" value="1"/>
</dbReference>
<dbReference type="SUPFAM" id="SSF49562">
    <property type="entry name" value="C2 domain (Calcium/lipid-binding domain, CaLB)"/>
    <property type="match status" value="1"/>
</dbReference>
<dbReference type="AlphaFoldDB" id="A0ABD1GL69"/>
<dbReference type="CDD" id="cd00275">
    <property type="entry name" value="C2_PLC_like"/>
    <property type="match status" value="1"/>
</dbReference>
<dbReference type="Pfam" id="PF00168">
    <property type="entry name" value="C2"/>
    <property type="match status" value="1"/>
</dbReference>
<dbReference type="PANTHER" id="PTHR10336:SF154">
    <property type="entry name" value="PHOSPHOINOSITIDE PHOSPHOLIPASE C 2"/>
    <property type="match status" value="1"/>
</dbReference>